<gene>
    <name evidence="3" type="ORF">Taro_051992</name>
</gene>
<dbReference type="AlphaFoldDB" id="A0A843XIC3"/>
<evidence type="ECO:0000259" key="2">
    <source>
        <dbReference type="Pfam" id="PF10536"/>
    </source>
</evidence>
<organism evidence="3 4">
    <name type="scientific">Colocasia esculenta</name>
    <name type="common">Wild taro</name>
    <name type="synonym">Arum esculentum</name>
    <dbReference type="NCBI Taxonomy" id="4460"/>
    <lineage>
        <taxon>Eukaryota</taxon>
        <taxon>Viridiplantae</taxon>
        <taxon>Streptophyta</taxon>
        <taxon>Embryophyta</taxon>
        <taxon>Tracheophyta</taxon>
        <taxon>Spermatophyta</taxon>
        <taxon>Magnoliopsida</taxon>
        <taxon>Liliopsida</taxon>
        <taxon>Araceae</taxon>
        <taxon>Aroideae</taxon>
        <taxon>Colocasieae</taxon>
        <taxon>Colocasia</taxon>
    </lineage>
</organism>
<reference evidence="3" key="1">
    <citation type="submission" date="2017-07" db="EMBL/GenBank/DDBJ databases">
        <title>Taro Niue Genome Assembly and Annotation.</title>
        <authorList>
            <person name="Atibalentja N."/>
            <person name="Keating K."/>
            <person name="Fields C.J."/>
        </authorList>
    </citation>
    <scope>NUCLEOTIDE SEQUENCE</scope>
    <source>
        <strain evidence="3">Niue_2</strain>
        <tissue evidence="3">Leaf</tissue>
    </source>
</reference>
<name>A0A843XIC3_COLES</name>
<dbReference type="InterPro" id="IPR019557">
    <property type="entry name" value="AminoTfrase-like_pln_mobile"/>
</dbReference>
<feature type="domain" description="Aminotransferase-like plant mobile" evidence="2">
    <location>
        <begin position="248"/>
        <end position="345"/>
    </location>
</feature>
<feature type="compositionally biased region" description="Gly residues" evidence="1">
    <location>
        <begin position="29"/>
        <end position="40"/>
    </location>
</feature>
<dbReference type="OrthoDB" id="684301at2759"/>
<dbReference type="PANTHER" id="PTHR46033:SF8">
    <property type="entry name" value="PROTEIN MAINTENANCE OF MERISTEMS-LIKE"/>
    <property type="match status" value="1"/>
</dbReference>
<protein>
    <recommendedName>
        <fullName evidence="2">Aminotransferase-like plant mobile domain-containing protein</fullName>
    </recommendedName>
</protein>
<proteinExistence type="predicted"/>
<feature type="compositionally biased region" description="Basic and acidic residues" evidence="1">
    <location>
        <begin position="74"/>
        <end position="83"/>
    </location>
</feature>
<dbReference type="InterPro" id="IPR044824">
    <property type="entry name" value="MAIN-like"/>
</dbReference>
<accession>A0A843XIC3</accession>
<evidence type="ECO:0000313" key="4">
    <source>
        <dbReference type="Proteomes" id="UP000652761"/>
    </source>
</evidence>
<evidence type="ECO:0000313" key="3">
    <source>
        <dbReference type="EMBL" id="MQM18992.1"/>
    </source>
</evidence>
<feature type="compositionally biased region" description="Basic and acidic residues" evidence="1">
    <location>
        <begin position="13"/>
        <end position="22"/>
    </location>
</feature>
<dbReference type="PANTHER" id="PTHR46033">
    <property type="entry name" value="PROTEIN MAIN-LIKE 2"/>
    <property type="match status" value="1"/>
</dbReference>
<comment type="caution">
    <text evidence="3">The sequence shown here is derived from an EMBL/GenBank/DDBJ whole genome shotgun (WGS) entry which is preliminary data.</text>
</comment>
<dbReference type="GO" id="GO:0010073">
    <property type="term" value="P:meristem maintenance"/>
    <property type="evidence" value="ECO:0007669"/>
    <property type="project" value="InterPro"/>
</dbReference>
<feature type="region of interest" description="Disordered" evidence="1">
    <location>
        <begin position="13"/>
        <end position="110"/>
    </location>
</feature>
<dbReference type="Proteomes" id="UP000652761">
    <property type="component" value="Unassembled WGS sequence"/>
</dbReference>
<sequence length="426" mass="47942">MEVMWWWFARRREEETVGDEGKLSAAGGDASGRGGDAGCGDGRRGGAHGRRRGGGNGSRASDAKDPRRPNVGRDAQENGHQTREVPVSLHLRTRWADPSGHLNEGRDHVTSAKAVATRSRSTRGVRLCRGPSWRHDKVAAFLAVYLAFPGFQRNRLEKMGFGEDHRPESAQASGEWSYLPCYRELAHRLLGLTVGQRSSLLSRVELQESLGLFETGRKVAESVDEQLQRLTEGCSERLASEPGAQADLDLCHFLTFFLGRLLFAMRGDPVHCRFLPLLEDLGQVGSYVWGAAFLAHQFESLGSLDRQTAINGFYPFLQVRAYLHLPGLRRGTLERPGLVPIARHWVVWQPYLGEANEGQLWLESARPYFGRTVWIHALNLVLPLHHYLTQRSLGLCQSVVEFPSQVRTPRPRRRFRGLHDTTDWRE</sequence>
<evidence type="ECO:0000256" key="1">
    <source>
        <dbReference type="SAM" id="MobiDB-lite"/>
    </source>
</evidence>
<dbReference type="EMBL" id="NMUH01008569">
    <property type="protein sequence ID" value="MQM18992.1"/>
    <property type="molecule type" value="Genomic_DNA"/>
</dbReference>
<keyword evidence="4" id="KW-1185">Reference proteome</keyword>
<dbReference type="Pfam" id="PF10536">
    <property type="entry name" value="PMD"/>
    <property type="match status" value="1"/>
</dbReference>